<dbReference type="Gene3D" id="3.40.190.10">
    <property type="entry name" value="Periplasmic binding protein-like II"/>
    <property type="match status" value="3"/>
</dbReference>
<keyword evidence="9 27" id="KW-1133">Transmembrane helix</keyword>
<organism evidence="30 31">
    <name type="scientific">Branchiostoma lanceolatum</name>
    <name type="common">Common lancelet</name>
    <name type="synonym">Amphioxus lanceolatum</name>
    <dbReference type="NCBI Taxonomy" id="7740"/>
    <lineage>
        <taxon>Eukaryota</taxon>
        <taxon>Metazoa</taxon>
        <taxon>Chordata</taxon>
        <taxon>Cephalochordata</taxon>
        <taxon>Leptocardii</taxon>
        <taxon>Amphioxiformes</taxon>
        <taxon>Branchiostomatidae</taxon>
        <taxon>Branchiostoma</taxon>
    </lineage>
</organism>
<keyword evidence="13 25" id="KW-1015">Disulfide bond</keyword>
<dbReference type="Proteomes" id="UP000838412">
    <property type="component" value="Chromosome 9"/>
</dbReference>
<keyword evidence="31" id="KW-1185">Reference proteome</keyword>
<dbReference type="FunFam" id="3.40.190.10:FF:000680">
    <property type="entry name" value="Uncharacterized protein"/>
    <property type="match status" value="1"/>
</dbReference>
<evidence type="ECO:0000256" key="8">
    <source>
        <dbReference type="ARBA" id="ARBA00022842"/>
    </source>
</evidence>
<feature type="binding site" evidence="23">
    <location>
        <position position="564"/>
    </location>
    <ligand>
        <name>L-glutamate</name>
        <dbReference type="ChEBI" id="CHEBI:29985"/>
    </ligand>
</feature>
<dbReference type="InterPro" id="IPR001320">
    <property type="entry name" value="Iontro_rcpt_C"/>
</dbReference>
<feature type="binding site" evidence="23">
    <location>
        <position position="740"/>
    </location>
    <ligand>
        <name>L-glutamate</name>
        <dbReference type="ChEBI" id="CHEBI:29985"/>
    </ligand>
</feature>
<feature type="site" description="Interaction with the cone snail toxin Con-ikot-ikot" evidence="24">
    <location>
        <position position="832"/>
    </location>
</feature>
<accession>A0A8K0AFE6</accession>
<feature type="disulfide bond" evidence="25">
    <location>
        <begin position="796"/>
        <end position="851"/>
    </location>
</feature>
<dbReference type="Pfam" id="PF00060">
    <property type="entry name" value="Lig_chan"/>
    <property type="match status" value="1"/>
</dbReference>
<evidence type="ECO:0000256" key="21">
    <source>
        <dbReference type="ARBA" id="ARBA00034430"/>
    </source>
</evidence>
<name>A0A8K0AFE6_BRALA</name>
<keyword evidence="16" id="KW-0628">Postsynaptic cell membrane</keyword>
<evidence type="ECO:0000256" key="18">
    <source>
        <dbReference type="ARBA" id="ARBA00023303"/>
    </source>
</evidence>
<dbReference type="InterPro" id="IPR001508">
    <property type="entry name" value="Iono_Glu_rcpt_met"/>
</dbReference>
<evidence type="ECO:0000256" key="4">
    <source>
        <dbReference type="ARBA" id="ARBA00022723"/>
    </source>
</evidence>
<reference evidence="30" key="1">
    <citation type="submission" date="2022-01" db="EMBL/GenBank/DDBJ databases">
        <authorList>
            <person name="Braso-Vives M."/>
        </authorList>
    </citation>
    <scope>NUCLEOTIDE SEQUENCE</scope>
</reference>
<dbReference type="GO" id="GO:0045211">
    <property type="term" value="C:postsynaptic membrane"/>
    <property type="evidence" value="ECO:0007669"/>
    <property type="project" value="UniProtKB-SubCell"/>
</dbReference>
<dbReference type="PRINTS" id="PR00177">
    <property type="entry name" value="NMDARECEPTOR"/>
</dbReference>
<evidence type="ECO:0000256" key="27">
    <source>
        <dbReference type="SAM" id="Phobius"/>
    </source>
</evidence>
<feature type="site" description="Interaction with the cone snail toxin Con-ikot-ikot" evidence="24">
    <location>
        <position position="745"/>
    </location>
</feature>
<evidence type="ECO:0000259" key="29">
    <source>
        <dbReference type="SMART" id="SM00918"/>
    </source>
</evidence>
<comment type="catalytic activity">
    <reaction evidence="21">
        <text>K(+)(in) = K(+)(out)</text>
        <dbReference type="Rhea" id="RHEA:29463"/>
        <dbReference type="ChEBI" id="CHEBI:29103"/>
    </reaction>
</comment>
<dbReference type="EMBL" id="OV696694">
    <property type="protein sequence ID" value="CAH1274415.1"/>
    <property type="molecule type" value="Genomic_DNA"/>
</dbReference>
<evidence type="ECO:0000256" key="15">
    <source>
        <dbReference type="ARBA" id="ARBA00023180"/>
    </source>
</evidence>
<evidence type="ECO:0000256" key="16">
    <source>
        <dbReference type="ARBA" id="ARBA00023257"/>
    </source>
</evidence>
<evidence type="ECO:0000256" key="6">
    <source>
        <dbReference type="ARBA" id="ARBA00022833"/>
    </source>
</evidence>
<evidence type="ECO:0000256" key="13">
    <source>
        <dbReference type="ARBA" id="ARBA00023157"/>
    </source>
</evidence>
<dbReference type="InterPro" id="IPR028082">
    <property type="entry name" value="Peripla_BP_I"/>
</dbReference>
<feature type="transmembrane region" description="Helical" evidence="27">
    <location>
        <begin position="606"/>
        <end position="630"/>
    </location>
</feature>
<evidence type="ECO:0000256" key="24">
    <source>
        <dbReference type="PIRSR" id="PIRSR601508-2"/>
    </source>
</evidence>
<dbReference type="Pfam" id="PF10613">
    <property type="entry name" value="Lig_chan-Glu_bd"/>
    <property type="match status" value="1"/>
</dbReference>
<evidence type="ECO:0000259" key="28">
    <source>
        <dbReference type="SMART" id="SM00079"/>
    </source>
</evidence>
<keyword evidence="14" id="KW-0675">Receptor</keyword>
<dbReference type="FunFam" id="3.40.190.10:FF:000007">
    <property type="entry name" value="Putative glutamate receptor ionotropic NMDA 2B"/>
    <property type="match status" value="1"/>
</dbReference>
<protein>
    <submittedName>
        <fullName evidence="30">GRIN2A protein</fullName>
    </submittedName>
</protein>
<keyword evidence="17" id="KW-1071">Ligand-gated ion channel</keyword>
<evidence type="ECO:0000256" key="14">
    <source>
        <dbReference type="ARBA" id="ARBA00023170"/>
    </source>
</evidence>
<evidence type="ECO:0000256" key="11">
    <source>
        <dbReference type="ARBA" id="ARBA00023065"/>
    </source>
</evidence>
<dbReference type="InterPro" id="IPR001828">
    <property type="entry name" value="ANF_lig-bd_rcpt"/>
</dbReference>
<evidence type="ECO:0000256" key="17">
    <source>
        <dbReference type="ARBA" id="ARBA00023286"/>
    </source>
</evidence>
<evidence type="ECO:0000256" key="10">
    <source>
        <dbReference type="ARBA" id="ARBA00023018"/>
    </source>
</evidence>
<comment type="catalytic activity">
    <reaction evidence="22">
        <text>Ca(2+)(in) = Ca(2+)(out)</text>
        <dbReference type="Rhea" id="RHEA:29671"/>
        <dbReference type="ChEBI" id="CHEBI:29108"/>
    </reaction>
</comment>
<keyword evidence="3 27" id="KW-0812">Transmembrane</keyword>
<keyword evidence="11" id="KW-0406">Ion transport</keyword>
<dbReference type="GO" id="GO:0046872">
    <property type="term" value="F:metal ion binding"/>
    <property type="evidence" value="ECO:0007669"/>
    <property type="project" value="UniProtKB-KW"/>
</dbReference>
<feature type="domain" description="Ionotropic glutamate receptor C-terminal" evidence="28">
    <location>
        <begin position="462"/>
        <end position="849"/>
    </location>
</feature>
<dbReference type="FunFam" id="3.40.190.10:FF:000009">
    <property type="entry name" value="Putative glutamate receptor ionotropic NMDA 2B"/>
    <property type="match status" value="1"/>
</dbReference>
<keyword evidence="10" id="KW-0770">Synapse</keyword>
<evidence type="ECO:0000313" key="30">
    <source>
        <dbReference type="EMBL" id="CAH1274415.1"/>
    </source>
</evidence>
<dbReference type="Gene3D" id="3.40.50.2300">
    <property type="match status" value="2"/>
</dbReference>
<keyword evidence="1" id="KW-0813">Transport</keyword>
<evidence type="ECO:0000256" key="22">
    <source>
        <dbReference type="ARBA" id="ARBA00036634"/>
    </source>
</evidence>
<evidence type="ECO:0000256" key="26">
    <source>
        <dbReference type="SAM" id="MobiDB-lite"/>
    </source>
</evidence>
<feature type="transmembrane region" description="Helical" evidence="27">
    <location>
        <begin position="869"/>
        <end position="889"/>
    </location>
</feature>
<dbReference type="SMART" id="SM00918">
    <property type="entry name" value="Lig_chan-Glu_bd"/>
    <property type="match status" value="1"/>
</dbReference>
<keyword evidence="15" id="KW-0325">Glycoprotein</keyword>
<dbReference type="GO" id="GO:0004972">
    <property type="term" value="F:NMDA glutamate receptor activity"/>
    <property type="evidence" value="ECO:0007669"/>
    <property type="project" value="UniProtKB-ARBA"/>
</dbReference>
<dbReference type="SUPFAM" id="SSF53850">
    <property type="entry name" value="Periplasmic binding protein-like II"/>
    <property type="match status" value="1"/>
</dbReference>
<evidence type="ECO:0000256" key="1">
    <source>
        <dbReference type="ARBA" id="ARBA00022448"/>
    </source>
</evidence>
<evidence type="ECO:0000256" key="9">
    <source>
        <dbReference type="ARBA" id="ARBA00022989"/>
    </source>
</evidence>
<keyword evidence="2" id="KW-1003">Cell membrane</keyword>
<evidence type="ECO:0000313" key="31">
    <source>
        <dbReference type="Proteomes" id="UP000838412"/>
    </source>
</evidence>
<sequence>MASAISSGQVELNGSVIRGVSVPTSSSIPPFIAPTYIHVGVDRPQKAQSNDVQDTEDRHRQTTAPRLAKVGGIFTSAGYQKPFQLQVDTINSLSNRTVTILQESVVLQKSTPLEIVDAVCGKLHDADALLLSGGSTDKWAWQFVAMVAGYLHLPVIGLHIAWPTFNANQAQETTLLQISASLKDQTRALFDLLDSQGWHEFAILKTELPGHKEFVSYVQTYLEQSDKWKLDSTITFDANANRFSTRRVRQRLRVIKAKAVILFCSTTDASWVFNMAESIGILEDNHVWIGFQSISAGVVNFPEAPEEYPLGLILLHFREAEYTIELALKDALSVLHEGLSVYSQQNNPVASPDVHAADGCRDLASLRSLRSENAFDRFMKVFSRKNTVMQFGEDGFVENPSFAIVGVDKRGVFEKASPSFFRLSRKSFVGSWYNGTVTLERSLNEITQSIGNLLTPLPTTRHLSIVTIKEDPFVFVSEKDDTICMGKAVECKQVIDGPAGHVIKCCSGFCMELLLQLAKDLRFTYEVYLVDDGKFGKLSVTGKWNGVVGDIVAGKAQMAVASLTINEERYEYMDFSAPFVETGISVLVNRRKGSVSPSAFLAPLDVWSWLMIFLVCVHGMALAIFVFEFLRPRVGRARRLFAGEEEYKFTVFSAIWLMWGMLFGGAVPADNPKGTTSKMTASVWAFFGLIFIASYTAKLTAFMILEEKRETITGMNDPKFQNPTGSSPPFRFGTVPDGSTEKNIKRNYGSHMLDYMNQFNNDSPKAAAEALKQRELDAFIYDAAVLDWVAGKDPDCSLVTIGEGKIFAATGYGIGFPKRSPLKKEFDLEILKYRANGFLDELKAEWLRGICHQNSQVDARSDPLDVENLAGAFYLLATAIGLSLLVLAGEHVYYRSIRPALLGRRIDCNGACSLISTGIHKSLDVGMGEGNGLDSHESLYEDMCEDCNNTSPDDRNQIVLSETVTSDIGLTLSRSPTQEAIPMGDYQTEPQGEGGGVVKDDNDDGEGFVSPSGRVTTA</sequence>
<keyword evidence="18" id="KW-0407">Ion channel</keyword>
<dbReference type="SMART" id="SM00079">
    <property type="entry name" value="PBPe"/>
    <property type="match status" value="1"/>
</dbReference>
<keyword evidence="5" id="KW-0732">Signal</keyword>
<dbReference type="SUPFAM" id="SSF53822">
    <property type="entry name" value="Periplasmic binding protein-like I"/>
    <property type="match status" value="1"/>
</dbReference>
<feature type="region of interest" description="Disordered" evidence="26">
    <location>
        <begin position="972"/>
        <end position="1018"/>
    </location>
</feature>
<feature type="transmembrane region" description="Helical" evidence="27">
    <location>
        <begin position="681"/>
        <end position="705"/>
    </location>
</feature>
<feature type="transmembrane region" description="Helical" evidence="27">
    <location>
        <begin position="651"/>
        <end position="669"/>
    </location>
</feature>
<keyword evidence="8" id="KW-0460">Magnesium</keyword>
<dbReference type="PANTHER" id="PTHR18966">
    <property type="entry name" value="IONOTROPIC GLUTAMATE RECEPTOR"/>
    <property type="match status" value="1"/>
</dbReference>
<keyword evidence="7" id="KW-0106">Calcium</keyword>
<evidence type="ECO:0000256" key="25">
    <source>
        <dbReference type="PIRSR" id="PIRSR601508-3"/>
    </source>
</evidence>
<keyword evidence="6" id="KW-0862">Zinc</keyword>
<proteinExistence type="predicted"/>
<keyword evidence="4" id="KW-0479">Metal-binding</keyword>
<evidence type="ECO:0000256" key="19">
    <source>
        <dbReference type="ARBA" id="ARBA00034099"/>
    </source>
</evidence>
<evidence type="ECO:0000256" key="12">
    <source>
        <dbReference type="ARBA" id="ARBA00023136"/>
    </source>
</evidence>
<comment type="subcellular location">
    <subcellularLocation>
        <location evidence="20">Postsynaptic cell membrane</location>
    </subcellularLocation>
    <subcellularLocation>
        <location evidence="19">Synaptic cell membrane</location>
        <topology evidence="19">Multi-pass membrane protein</topology>
    </subcellularLocation>
</comment>
<feature type="domain" description="Ionotropic glutamate receptor L-glutamate and glycine-binding" evidence="29">
    <location>
        <begin position="498"/>
        <end position="553"/>
    </location>
</feature>
<dbReference type="InterPro" id="IPR015683">
    <property type="entry name" value="Ionotropic_Glu_rcpt"/>
</dbReference>
<evidence type="ECO:0000256" key="23">
    <source>
        <dbReference type="PIRSR" id="PIRSR601508-1"/>
    </source>
</evidence>
<feature type="binding site" evidence="23">
    <location>
        <position position="739"/>
    </location>
    <ligand>
        <name>L-glutamate</name>
        <dbReference type="ChEBI" id="CHEBI:29985"/>
    </ligand>
</feature>
<feature type="site" description="Crucial to convey clamshell closure to channel opening" evidence="24">
    <location>
        <position position="712"/>
    </location>
</feature>
<feature type="binding site" evidence="23">
    <location>
        <position position="569"/>
    </location>
    <ligand>
        <name>L-glutamate</name>
        <dbReference type="ChEBI" id="CHEBI:29985"/>
    </ligand>
</feature>
<evidence type="ECO:0000256" key="7">
    <source>
        <dbReference type="ARBA" id="ARBA00022837"/>
    </source>
</evidence>
<evidence type="ECO:0000256" key="20">
    <source>
        <dbReference type="ARBA" id="ARBA00034100"/>
    </source>
</evidence>
<keyword evidence="12 27" id="KW-0472">Membrane</keyword>
<evidence type="ECO:0000256" key="2">
    <source>
        <dbReference type="ARBA" id="ARBA00022475"/>
    </source>
</evidence>
<evidence type="ECO:0000256" key="5">
    <source>
        <dbReference type="ARBA" id="ARBA00022729"/>
    </source>
</evidence>
<gene>
    <name evidence="30" type="primary">GRIN2A</name>
    <name evidence="30" type="ORF">BLAG_LOCUS25438</name>
</gene>
<evidence type="ECO:0000256" key="3">
    <source>
        <dbReference type="ARBA" id="ARBA00022692"/>
    </source>
</evidence>
<dbReference type="Pfam" id="PF01094">
    <property type="entry name" value="ANF_receptor"/>
    <property type="match status" value="1"/>
</dbReference>
<dbReference type="OrthoDB" id="5984008at2759"/>
<dbReference type="InterPro" id="IPR019594">
    <property type="entry name" value="Glu/Gly-bd"/>
</dbReference>
<feature type="region of interest" description="Disordered" evidence="26">
    <location>
        <begin position="715"/>
        <end position="736"/>
    </location>
</feature>
<dbReference type="AlphaFoldDB" id="A0A8K0AFE6"/>
<feature type="binding site" evidence="23">
    <location>
        <position position="782"/>
    </location>
    <ligand>
        <name>L-glutamate</name>
        <dbReference type="ChEBI" id="CHEBI:29985"/>
    </ligand>
</feature>